<evidence type="ECO:0000313" key="1">
    <source>
        <dbReference type="EMBL" id="WIW71881.1"/>
    </source>
</evidence>
<organism evidence="1 2">
    <name type="scientific">Selenobaculum gibii</name>
    <dbReference type="NCBI Taxonomy" id="3054208"/>
    <lineage>
        <taxon>Bacteria</taxon>
        <taxon>Bacillati</taxon>
        <taxon>Bacillota</taxon>
        <taxon>Negativicutes</taxon>
        <taxon>Selenomonadales</taxon>
        <taxon>Selenomonadaceae</taxon>
        <taxon>Selenobaculum</taxon>
    </lineage>
</organism>
<dbReference type="EMBL" id="CP120678">
    <property type="protein sequence ID" value="WIW71881.1"/>
    <property type="molecule type" value="Genomic_DNA"/>
</dbReference>
<sequence>MGAHENIERVRVAKGVTKTFNEIKAMADSGLYPVILEPHKEYVSPNEKIYVDANAMLQSTNAEIIE</sequence>
<dbReference type="KEGG" id="sgbi:P3F81_06190"/>
<gene>
    <name evidence="1" type="ORF">P3F81_06190</name>
</gene>
<keyword evidence="2" id="KW-1185">Reference proteome</keyword>
<name>A0A9Y2ETP4_9FIRM</name>
<accession>A0A9Y2ETP4</accession>
<protein>
    <submittedName>
        <fullName evidence="1">Uncharacterized protein</fullName>
    </submittedName>
</protein>
<proteinExistence type="predicted"/>
<dbReference type="Proteomes" id="UP001243623">
    <property type="component" value="Chromosome"/>
</dbReference>
<evidence type="ECO:0000313" key="2">
    <source>
        <dbReference type="Proteomes" id="UP001243623"/>
    </source>
</evidence>
<dbReference type="AlphaFoldDB" id="A0A9Y2ETP4"/>
<dbReference type="RefSeq" id="WP_147668672.1">
    <property type="nucleotide sequence ID" value="NZ_CP120678.1"/>
</dbReference>
<reference evidence="1" key="1">
    <citation type="submission" date="2023-03" db="EMBL/GenBank/DDBJ databases">
        <title>Selenobaculum gbiensis gen. nov. sp. nov., a new bacterium isolated from the gut microbiota of IBD patient.</title>
        <authorList>
            <person name="Yeo S."/>
            <person name="Park H."/>
            <person name="Huh C.S."/>
        </authorList>
    </citation>
    <scope>NUCLEOTIDE SEQUENCE</scope>
    <source>
        <strain evidence="1">ICN-92133</strain>
    </source>
</reference>